<comment type="caution">
    <text evidence="4">The sequence shown here is derived from an EMBL/GenBank/DDBJ whole genome shotgun (WGS) entry which is preliminary data.</text>
</comment>
<comment type="similarity">
    <text evidence="1 3">Belongs to the CpcS/CpeS biliprotein lyase family.</text>
</comment>
<reference evidence="4" key="1">
    <citation type="submission" date="2020-05" db="EMBL/GenBank/DDBJ databases">
        <authorList>
            <consortium name="Genoscope - CEA"/>
            <person name="William W."/>
        </authorList>
    </citation>
    <scope>NUCLEOTIDE SEQUENCE [LARGE SCALE GENOMIC DNA]</scope>
    <source>
        <strain evidence="4">PCC 7821</strain>
    </source>
</reference>
<evidence type="ECO:0000256" key="2">
    <source>
        <dbReference type="ARBA" id="ARBA00023239"/>
    </source>
</evidence>
<keyword evidence="5" id="KW-1185">Reference proteome</keyword>
<comment type="function">
    <text evidence="3">Covalently attaches a chromophore to Cys residue(s) of phycobiliproteins.</text>
</comment>
<dbReference type="EMBL" id="LR812490">
    <property type="protein sequence ID" value="CAC5344343.1"/>
    <property type="molecule type" value="Genomic_DNA"/>
</dbReference>
<dbReference type="AlphaFoldDB" id="A0A6J7ZND6"/>
<dbReference type="Gene3D" id="2.40.128.20">
    <property type="match status" value="1"/>
</dbReference>
<gene>
    <name evidence="3 4" type="primary">cpcS</name>
    <name evidence="4" type="ORF">PLAN_40758</name>
</gene>
<dbReference type="InterPro" id="IPR012674">
    <property type="entry name" value="Calycin"/>
</dbReference>
<proteinExistence type="inferred from homology"/>
<dbReference type="InterPro" id="IPR018536">
    <property type="entry name" value="CpcS/CpeS"/>
</dbReference>
<dbReference type="HAMAP" id="MF_01459">
    <property type="entry name" value="Chrphore_lyase_CpxS"/>
    <property type="match status" value="1"/>
</dbReference>
<sequence>MLIAQFQEFFDHCVGEWITERTYHYLSYREVERSHTEFVIHPLENSAKAKVLEDNHRLSTNLELEILPGYRLAFQTVSEKGDEVSQELNILFVPQKLDFPIIEGDYLRDKAYEEAKPMVSNFRYDTETRELLMTTSYTSVVSVDSITLINPKLRIRRIINYQRPINNNPLETVLLVGFGVEQKNVFS</sequence>
<dbReference type="EMBL" id="CZCZ02000014">
    <property type="protein sequence ID" value="CAC5344343.1"/>
    <property type="molecule type" value="Genomic_DNA"/>
</dbReference>
<organism evidence="4 5">
    <name type="scientific">Planktothrix rubescens CCAP 1459/22</name>
    <dbReference type="NCBI Taxonomy" id="329571"/>
    <lineage>
        <taxon>Bacteria</taxon>
        <taxon>Bacillati</taxon>
        <taxon>Cyanobacteriota</taxon>
        <taxon>Cyanophyceae</taxon>
        <taxon>Oscillatoriophycideae</taxon>
        <taxon>Oscillatoriales</taxon>
        <taxon>Microcoleaceae</taxon>
        <taxon>Planktothrix</taxon>
    </lineage>
</organism>
<name>A0A6J7ZND6_PLARU</name>
<dbReference type="GO" id="GO:0016829">
    <property type="term" value="F:lyase activity"/>
    <property type="evidence" value="ECO:0007669"/>
    <property type="project" value="UniProtKB-KW"/>
</dbReference>
<dbReference type="Proteomes" id="UP000196521">
    <property type="component" value="Chromosome"/>
</dbReference>
<dbReference type="Pfam" id="PF09367">
    <property type="entry name" value="CpeS"/>
    <property type="match status" value="1"/>
</dbReference>
<evidence type="ECO:0000313" key="5">
    <source>
        <dbReference type="Proteomes" id="UP000196521"/>
    </source>
</evidence>
<keyword evidence="2 3" id="KW-0456">Lyase</keyword>
<dbReference type="RefSeq" id="WP_026798738.1">
    <property type="nucleotide sequence ID" value="NZ_LR812490.1"/>
</dbReference>
<evidence type="ECO:0000256" key="3">
    <source>
        <dbReference type="HAMAP-Rule" id="MF_01459"/>
    </source>
</evidence>
<dbReference type="EC" id="4.-.-.-" evidence="3"/>
<evidence type="ECO:0000313" key="4">
    <source>
        <dbReference type="EMBL" id="CAC5344343.1"/>
    </source>
</evidence>
<protein>
    <recommendedName>
        <fullName evidence="3">Chromophore lyase CpcS/CpeS</fullName>
        <ecNumber evidence="3">4.-.-.-</ecNumber>
    </recommendedName>
</protein>
<evidence type="ECO:0000256" key="1">
    <source>
        <dbReference type="ARBA" id="ARBA00010681"/>
    </source>
</evidence>
<accession>A0A6J7ZND6</accession>
<dbReference type="GO" id="GO:0017006">
    <property type="term" value="P:protein-tetrapyrrole linkage"/>
    <property type="evidence" value="ECO:0007669"/>
    <property type="project" value="UniProtKB-UniRule"/>
</dbReference>